<dbReference type="PANTHER" id="PTHR20883">
    <property type="entry name" value="PHYTANOYL-COA DIOXYGENASE DOMAIN CONTAINING 1"/>
    <property type="match status" value="1"/>
</dbReference>
<dbReference type="OrthoDB" id="5897827at2"/>
<dbReference type="InterPro" id="IPR008775">
    <property type="entry name" value="Phytyl_CoA_dOase-like"/>
</dbReference>
<dbReference type="EMBL" id="PYMJ01000008">
    <property type="protein sequence ID" value="PSU48905.1"/>
    <property type="molecule type" value="Genomic_DNA"/>
</dbReference>
<dbReference type="Pfam" id="PF05721">
    <property type="entry name" value="PhyH"/>
    <property type="match status" value="1"/>
</dbReference>
<comment type="cofactor">
    <cofactor evidence="1">
        <name>Fe(2+)</name>
        <dbReference type="ChEBI" id="CHEBI:29033"/>
    </cofactor>
</comment>
<proteinExistence type="predicted"/>
<keyword evidence="2" id="KW-0223">Dioxygenase</keyword>
<keyword evidence="2" id="KW-0560">Oxidoreductase</keyword>
<name>A0A2T3JIV0_9GAMM</name>
<dbReference type="GO" id="GO:0005506">
    <property type="term" value="F:iron ion binding"/>
    <property type="evidence" value="ECO:0007669"/>
    <property type="project" value="UniProtKB-ARBA"/>
</dbReference>
<dbReference type="AlphaFoldDB" id="A0A2T3JIV0"/>
<dbReference type="SUPFAM" id="SSF51197">
    <property type="entry name" value="Clavaminate synthase-like"/>
    <property type="match status" value="1"/>
</dbReference>
<evidence type="ECO:0000313" key="2">
    <source>
        <dbReference type="EMBL" id="PSU48905.1"/>
    </source>
</evidence>
<dbReference type="PANTHER" id="PTHR20883:SF48">
    <property type="entry name" value="ECTOINE DIOXYGENASE"/>
    <property type="match status" value="1"/>
</dbReference>
<dbReference type="GO" id="GO:0016706">
    <property type="term" value="F:2-oxoglutarate-dependent dioxygenase activity"/>
    <property type="evidence" value="ECO:0007669"/>
    <property type="project" value="UniProtKB-ARBA"/>
</dbReference>
<accession>A0A2T3JIV0</accession>
<gene>
    <name evidence="2" type="ORF">C9J12_10420</name>
</gene>
<keyword evidence="3" id="KW-1185">Reference proteome</keyword>
<organism evidence="2 3">
    <name type="scientific">Photobacterium frigidiphilum</name>
    <dbReference type="NCBI Taxonomy" id="264736"/>
    <lineage>
        <taxon>Bacteria</taxon>
        <taxon>Pseudomonadati</taxon>
        <taxon>Pseudomonadota</taxon>
        <taxon>Gammaproteobacteria</taxon>
        <taxon>Vibrionales</taxon>
        <taxon>Vibrionaceae</taxon>
        <taxon>Photobacterium</taxon>
    </lineage>
</organism>
<comment type="caution">
    <text evidence="2">The sequence shown here is derived from an EMBL/GenBank/DDBJ whole genome shotgun (WGS) entry which is preliminary data.</text>
</comment>
<protein>
    <submittedName>
        <fullName evidence="2">Phytanoyl-CoA dioxygenase</fullName>
    </submittedName>
</protein>
<evidence type="ECO:0000256" key="1">
    <source>
        <dbReference type="ARBA" id="ARBA00001954"/>
    </source>
</evidence>
<reference evidence="2 3" key="1">
    <citation type="submission" date="2018-01" db="EMBL/GenBank/DDBJ databases">
        <title>Whole genome sequencing of Histamine producing bacteria.</title>
        <authorList>
            <person name="Butler K."/>
        </authorList>
    </citation>
    <scope>NUCLEOTIDE SEQUENCE [LARGE SCALE GENOMIC DNA]</scope>
    <source>
        <strain evidence="2 3">JCM 12947</strain>
    </source>
</reference>
<sequence length="290" mass="33908">MMQLHENLFSQLKDQGVVVLPDLIISEQLSAIRYAFECQLQQPSFNAWQGYHQTDRRRLMVDQLLTVEQGFVDVVLLSLLQILVKRYLGESACLQEAKGWQSLPFKDDFHPLHRDEWYCRDHYNEQKKPMSLKLGLYLDDVDSGAFAYIPGSHRDVRDEHGIIDEQSPPTLVTGKAGTVFLFDPEGLHQQSFPNFKKRNAAFFHFFTSDIVLSQNFIRWGRFRQLLIESSYLHSCTPEQLAFLGIGRQPSTHPIEIQHFRWARRSINGLVRGINEGQYWFQRVQARLNRR</sequence>
<evidence type="ECO:0000313" key="3">
    <source>
        <dbReference type="Proteomes" id="UP000240987"/>
    </source>
</evidence>
<dbReference type="Gene3D" id="2.60.120.620">
    <property type="entry name" value="q2cbj1_9rhob like domain"/>
    <property type="match status" value="1"/>
</dbReference>
<dbReference type="Proteomes" id="UP000240987">
    <property type="component" value="Unassembled WGS sequence"/>
</dbReference>
<dbReference type="RefSeq" id="WP_107242653.1">
    <property type="nucleotide sequence ID" value="NZ_PYMJ01000008.1"/>
</dbReference>